<dbReference type="AlphaFoldDB" id="A0A9X3WA58"/>
<dbReference type="RefSeq" id="WP_023192099.1">
    <property type="nucleotide sequence ID" value="NZ_JAOTGU010000027.1"/>
</dbReference>
<organism evidence="1 2">
    <name type="scientific">Lactobacillus amylovorus</name>
    <dbReference type="NCBI Taxonomy" id="1604"/>
    <lineage>
        <taxon>Bacteria</taxon>
        <taxon>Bacillati</taxon>
        <taxon>Bacillota</taxon>
        <taxon>Bacilli</taxon>
        <taxon>Lactobacillales</taxon>
        <taxon>Lactobacillaceae</taxon>
        <taxon>Lactobacillus</taxon>
    </lineage>
</organism>
<reference evidence="1" key="2">
    <citation type="submission" date="2022-10" db="EMBL/GenBank/DDBJ databases">
        <authorList>
            <person name="Kostovova I."/>
            <person name="Moravkova M."/>
            <person name="Pechar R."/>
        </authorList>
    </citation>
    <scope>NUCLEOTIDE SEQUENCE</scope>
    <source>
        <strain evidence="1">M356A</strain>
    </source>
</reference>
<reference evidence="1" key="1">
    <citation type="journal article" date="2022" name="Microorganisms">
        <title>Antibiotic Susceptibility, Resistance Gene Determinants and Corresponding Genomic Regions in Lactobacillus amylovorus Isolates Derived from Wild Boars and Domestic Pigs.</title>
        <authorList>
            <person name="Moravkova M."/>
            <person name="Kostovova I."/>
            <person name="Kavanova K."/>
            <person name="Pechar R."/>
            <person name="Stanek S."/>
            <person name="Brychta A."/>
            <person name="Zeman M."/>
            <person name="Kubasova T."/>
        </authorList>
    </citation>
    <scope>NUCLEOTIDE SEQUENCE</scope>
    <source>
        <strain evidence="1">M356A</strain>
    </source>
</reference>
<proteinExistence type="predicted"/>
<protein>
    <submittedName>
        <fullName evidence="1">Uncharacterized protein</fullName>
    </submittedName>
</protein>
<accession>A0A9X3WA58</accession>
<name>A0A9X3WA58_LACAM</name>
<evidence type="ECO:0000313" key="1">
    <source>
        <dbReference type="EMBL" id="MDB6262978.1"/>
    </source>
</evidence>
<evidence type="ECO:0000313" key="2">
    <source>
        <dbReference type="Proteomes" id="UP001143700"/>
    </source>
</evidence>
<dbReference type="EMBL" id="JAOTGU010000027">
    <property type="protein sequence ID" value="MDB6262978.1"/>
    <property type="molecule type" value="Genomic_DNA"/>
</dbReference>
<dbReference type="Proteomes" id="UP001143700">
    <property type="component" value="Unassembled WGS sequence"/>
</dbReference>
<sequence>MKIIEGIKGSKVRINDDKTVDYCLVEKALLQQEYGEYAFFSNVPLEKSDNDDPMYSLVRIGDLIEDAEYDDEATLDNFDKNNVVINEISGQLFFSSEILKNKDFDYSVEVNTKRDALDMAKDTIKSLNDDDEFKGHFEPTSKLINEVAEAALDFVEWQHLCTCFEEIEMDMFANPECYSDYQENK</sequence>
<gene>
    <name evidence="1" type="ORF">ODV15_10555</name>
</gene>
<comment type="caution">
    <text evidence="1">The sequence shown here is derived from an EMBL/GenBank/DDBJ whole genome shotgun (WGS) entry which is preliminary data.</text>
</comment>